<evidence type="ECO:0000256" key="3">
    <source>
        <dbReference type="PIRSR" id="PIRSR004848-1"/>
    </source>
</evidence>
<dbReference type="NCBIfam" id="TIGR00044">
    <property type="entry name" value="YggS family pyridoxal phosphate-dependent enzyme"/>
    <property type="match status" value="1"/>
</dbReference>
<comment type="cofactor">
    <cofactor evidence="3">
        <name>pyridoxal 5'-phosphate</name>
        <dbReference type="ChEBI" id="CHEBI:597326"/>
    </cofactor>
</comment>
<organism evidence="6">
    <name type="scientific">Paulinella chromatophora</name>
    <dbReference type="NCBI Taxonomy" id="39717"/>
    <lineage>
        <taxon>Eukaryota</taxon>
        <taxon>Sar</taxon>
        <taxon>Rhizaria</taxon>
        <taxon>Cercozoa</taxon>
        <taxon>Imbricatea</taxon>
        <taxon>Silicofilosea</taxon>
        <taxon>Euglyphida</taxon>
        <taxon>Paulinellidae</taxon>
        <taxon>Paulinella</taxon>
    </lineage>
</organism>
<proteinExistence type="inferred from homology"/>
<dbReference type="InterPro" id="IPR011078">
    <property type="entry name" value="PyrdxlP_homeostasis"/>
</dbReference>
<dbReference type="Gene3D" id="3.20.20.10">
    <property type="entry name" value="Alanine racemase"/>
    <property type="match status" value="1"/>
</dbReference>
<gene>
    <name evidence="6" type="ordered locus">PCC_0050</name>
</gene>
<dbReference type="PANTHER" id="PTHR10146:SF14">
    <property type="entry name" value="PYRIDOXAL PHOSPHATE HOMEOSTASIS PROTEIN"/>
    <property type="match status" value="1"/>
</dbReference>
<dbReference type="Pfam" id="PF01168">
    <property type="entry name" value="Ala_racemase_N"/>
    <property type="match status" value="1"/>
</dbReference>
<comment type="similarity">
    <text evidence="2 4">Belongs to the pyridoxal phosphate-binding protein YggS/PROSC family.</text>
</comment>
<feature type="modified residue" description="N6-(pyridoxal phosphate)lysine" evidence="2 3">
    <location>
        <position position="36"/>
    </location>
</feature>
<dbReference type="InterPro" id="IPR001608">
    <property type="entry name" value="Ala_racemase_N"/>
</dbReference>
<sequence length="225" mass="25729">MSVTNLSIESSDSTDKRLNRIKSALPYSSHLLAVSKNYSVDKVHYMAMLGQISFGESKLQEGLLKQKQLLDFPNLDWHFIGRLQSNKIRKVINNFHTIHSVSSLALAQKLQQSAIEEEYQPQILLQIKLISDVNKVGFSYTELIESWHILTLLKPLNLIGLMCIAPLDLQPKYRRKLFAKCRELVKILGLKECSMGMSNDWREAVIEGSHYVRIGSALFNNNERL</sequence>
<dbReference type="PANTHER" id="PTHR10146">
    <property type="entry name" value="PROLINE SYNTHETASE CO-TRANSCRIBED BACTERIAL HOMOLOG PROTEIN"/>
    <property type="match status" value="1"/>
</dbReference>
<evidence type="ECO:0000259" key="5">
    <source>
        <dbReference type="Pfam" id="PF01168"/>
    </source>
</evidence>
<reference evidence="6" key="2">
    <citation type="journal article" date="2008" name="Curr. Biol.">
        <title>Chromatophore genome sequence of Paulinella sheds light on acquisition of photosynthesis by eukaryotes.</title>
        <authorList>
            <person name="Nowack E.C.M."/>
            <person name="Melkonian M."/>
            <person name="Gloeckner G."/>
        </authorList>
    </citation>
    <scope>NUCLEOTIDE SEQUENCE [LARGE SCALE GENOMIC DNA]</scope>
</reference>
<evidence type="ECO:0000256" key="2">
    <source>
        <dbReference type="HAMAP-Rule" id="MF_03225"/>
    </source>
</evidence>
<dbReference type="PIRSF" id="PIRSF004848">
    <property type="entry name" value="YBL036c_PLPDEIII"/>
    <property type="match status" value="1"/>
</dbReference>
<reference evidence="6" key="1">
    <citation type="submission" date="2007-08" db="EMBL/GenBank/DDBJ databases">
        <authorList>
            <person name="Gloeckner G."/>
            <person name="Nowack E."/>
            <person name="Melkonian M."/>
        </authorList>
    </citation>
    <scope>NUCLEOTIDE SEQUENCE</scope>
</reference>
<geneLocation type="organellar chromatophore" evidence="6"/>
<name>B1X3J0_PAUCH</name>
<dbReference type="SUPFAM" id="SSF51419">
    <property type="entry name" value="PLP-binding barrel"/>
    <property type="match status" value="1"/>
</dbReference>
<evidence type="ECO:0000256" key="1">
    <source>
        <dbReference type="ARBA" id="ARBA00022898"/>
    </source>
</evidence>
<feature type="domain" description="Alanine racemase N-terminal" evidence="5">
    <location>
        <begin position="13"/>
        <end position="219"/>
    </location>
</feature>
<evidence type="ECO:0000256" key="4">
    <source>
        <dbReference type="RuleBase" id="RU004514"/>
    </source>
</evidence>
<dbReference type="GeneID" id="6481266"/>
<evidence type="ECO:0000313" key="6">
    <source>
        <dbReference type="EMBL" id="ACB42509.1"/>
    </source>
</evidence>
<protein>
    <recommendedName>
        <fullName evidence="2">Pyridoxal phosphate homeostasis protein</fullName>
        <shortName evidence="2">PLP homeostasis protein</shortName>
    </recommendedName>
</protein>
<comment type="function">
    <text evidence="2">Pyridoxal 5'-phosphate (PLP)-binding protein, which may be involved in intracellular homeostatic regulation of pyridoxal 5'-phosphate (PLP), the active form of vitamin B6.</text>
</comment>
<keyword evidence="6" id="KW-0934">Plastid</keyword>
<dbReference type="GO" id="GO:0030170">
    <property type="term" value="F:pyridoxal phosphate binding"/>
    <property type="evidence" value="ECO:0007669"/>
    <property type="project" value="UniProtKB-UniRule"/>
</dbReference>
<accession>B1X3J0</accession>
<dbReference type="RefSeq" id="YP_002048719.1">
    <property type="nucleotide sequence ID" value="NC_011087.1"/>
</dbReference>
<dbReference type="AlphaFoldDB" id="B1X3J0"/>
<dbReference type="PROSITE" id="PS01211">
    <property type="entry name" value="UPF0001"/>
    <property type="match status" value="1"/>
</dbReference>
<dbReference type="EMBL" id="CP000815">
    <property type="protein sequence ID" value="ACB42509.1"/>
    <property type="molecule type" value="Genomic_DNA"/>
</dbReference>
<dbReference type="InterPro" id="IPR029066">
    <property type="entry name" value="PLP-binding_barrel"/>
</dbReference>
<dbReference type="HAMAP" id="MF_02087">
    <property type="entry name" value="PLP_homeostasis"/>
    <property type="match status" value="1"/>
</dbReference>
<keyword evidence="1 2" id="KW-0663">Pyridoxal phosphate</keyword>